<dbReference type="RefSeq" id="WP_062542008.1">
    <property type="nucleotide sequence ID" value="NZ_CP012643.1"/>
</dbReference>
<dbReference type="EMBL" id="CP012643">
    <property type="protein sequence ID" value="ALI97718.1"/>
    <property type="molecule type" value="Genomic_DNA"/>
</dbReference>
<dbReference type="PATRIC" id="fig|512763.3.peg.70"/>
<dbReference type="Proteomes" id="UP000061382">
    <property type="component" value="Chromosome"/>
</dbReference>
<dbReference type="OrthoDB" id="851656at2"/>
<sequence length="147" mass="17044">MAFVFAFILAAFLGYIYGHRIRPNLKLQKALRDFQSRAAAILEDEKKGVYKTIVTDNQKSSELVVEVKELAVTQGGQVKVEYLSAYYKNPVFRTRKKAEMLQEVYDLLGEYLPKNEIEWYEVNGRHANLKEFVKELDTEQKPHIGIN</sequence>
<keyword evidence="2" id="KW-1185">Reference proteome</keyword>
<name>A0A0P0CLL3_9BACT</name>
<proteinExistence type="predicted"/>
<organism evidence="1 2">
    <name type="scientific">Rufibacter tibetensis</name>
    <dbReference type="NCBI Taxonomy" id="512763"/>
    <lineage>
        <taxon>Bacteria</taxon>
        <taxon>Pseudomonadati</taxon>
        <taxon>Bacteroidota</taxon>
        <taxon>Cytophagia</taxon>
        <taxon>Cytophagales</taxon>
        <taxon>Hymenobacteraceae</taxon>
        <taxon>Rufibacter</taxon>
    </lineage>
</organism>
<dbReference type="KEGG" id="rti:DC20_00325"/>
<evidence type="ECO:0000313" key="1">
    <source>
        <dbReference type="EMBL" id="ALI97718.1"/>
    </source>
</evidence>
<dbReference type="AlphaFoldDB" id="A0A0P0CLL3"/>
<evidence type="ECO:0000313" key="2">
    <source>
        <dbReference type="Proteomes" id="UP000061382"/>
    </source>
</evidence>
<protein>
    <submittedName>
        <fullName evidence="1">Uncharacterized protein</fullName>
    </submittedName>
</protein>
<gene>
    <name evidence="1" type="ORF">DC20_00325</name>
</gene>
<reference evidence="1 2" key="1">
    <citation type="submission" date="2015-08" db="EMBL/GenBank/DDBJ databases">
        <title>Complete genome sequence of Rufibacter tibetensis strain 1351t, a radiation-resistant bacterium from tibet plateau.</title>
        <authorList>
            <person name="Dai J."/>
        </authorList>
    </citation>
    <scope>NUCLEOTIDE SEQUENCE [LARGE SCALE GENOMIC DNA]</scope>
    <source>
        <strain evidence="1 2">1351</strain>
    </source>
</reference>
<accession>A0A0P0CLL3</accession>